<feature type="chain" id="PRO_5012367903" evidence="2">
    <location>
        <begin position="26"/>
        <end position="316"/>
    </location>
</feature>
<dbReference type="AlphaFoldDB" id="A0A1R3VHP4"/>
<accession>A0A1R3VHP4</accession>
<dbReference type="EMBL" id="FTPD01000056">
    <property type="protein sequence ID" value="SIT58797.1"/>
    <property type="molecule type" value="Genomic_DNA"/>
</dbReference>
<keyword evidence="4" id="KW-1185">Reference proteome</keyword>
<evidence type="ECO:0000256" key="1">
    <source>
        <dbReference type="SAM" id="MobiDB-lite"/>
    </source>
</evidence>
<gene>
    <name evidence="3" type="ORF">BQ8794_60106</name>
</gene>
<name>A0A1R3VHP4_9HYPH</name>
<dbReference type="Proteomes" id="UP000188388">
    <property type="component" value="Unassembled WGS sequence"/>
</dbReference>
<evidence type="ECO:0000256" key="2">
    <source>
        <dbReference type="SAM" id="SignalP"/>
    </source>
</evidence>
<evidence type="ECO:0000313" key="3">
    <source>
        <dbReference type="EMBL" id="SIT58797.1"/>
    </source>
</evidence>
<organism evidence="3 4">
    <name type="scientific">Mesorhizobium prunaredense</name>
    <dbReference type="NCBI Taxonomy" id="1631249"/>
    <lineage>
        <taxon>Bacteria</taxon>
        <taxon>Pseudomonadati</taxon>
        <taxon>Pseudomonadota</taxon>
        <taxon>Alphaproteobacteria</taxon>
        <taxon>Hyphomicrobiales</taxon>
        <taxon>Phyllobacteriaceae</taxon>
        <taxon>Mesorhizobium</taxon>
    </lineage>
</organism>
<sequence length="316" mass="35357">MLVSRRTIVVRGALGLWFAPPLCQAYAQSSADWAVAFSEALNADEAEASKLGLPRTDRTRAGTTVKLTEENAYIEGMPRLVDLLERSSSSPNASDLANDASKLLSDLNDRERVPPDHFTQPGGTRGPRPSLDALRKDYLTLFKSCNSRPEFVGTVNWHVQTISRFSSRYKQLASVVSIPWYFIAIVHGLEASFNFGAHLHNGDRLTQRTVHIPRNKPDKWLPPSDWRSSAIDALQEQGFVGKSDWSLERMLYRWESYNGFGYRSRGVHTPYLWSFSNNYSSGKFVKDGHYDRKAVSKQCGAAVMLKGLVNAGLVTL</sequence>
<reference evidence="4" key="1">
    <citation type="submission" date="2017-01" db="EMBL/GenBank/DDBJ databases">
        <authorList>
            <person name="Brunel B."/>
        </authorList>
    </citation>
    <scope>NUCLEOTIDE SEQUENCE [LARGE SCALE GENOMIC DNA]</scope>
</reference>
<proteinExistence type="predicted"/>
<feature type="signal peptide" evidence="2">
    <location>
        <begin position="1"/>
        <end position="25"/>
    </location>
</feature>
<keyword evidence="2" id="KW-0732">Signal</keyword>
<feature type="region of interest" description="Disordered" evidence="1">
    <location>
        <begin position="108"/>
        <end position="130"/>
    </location>
</feature>
<evidence type="ECO:0000313" key="4">
    <source>
        <dbReference type="Proteomes" id="UP000188388"/>
    </source>
</evidence>
<protein>
    <submittedName>
        <fullName evidence="3">Uncharacterized protein</fullName>
    </submittedName>
</protein>